<evidence type="ECO:0000256" key="4">
    <source>
        <dbReference type="ARBA" id="ARBA00023015"/>
    </source>
</evidence>
<dbReference type="AlphaFoldDB" id="Q4RFN8"/>
<dbReference type="PANTHER" id="PTHR15692">
    <property type="entry name" value="MASTERMIND-LIKE"/>
    <property type="match status" value="1"/>
</dbReference>
<dbReference type="OrthoDB" id="9908492at2759"/>
<evidence type="ECO:0000256" key="3">
    <source>
        <dbReference type="ARBA" id="ARBA00022976"/>
    </source>
</evidence>
<dbReference type="KEGG" id="tng:GSTEN00035237G001"/>
<keyword evidence="4" id="KW-0805">Transcription regulation</keyword>
<comment type="caution">
    <text evidence="10">The sequence shown here is derived from an EMBL/GenBank/DDBJ whole genome shotgun (WGS) entry which is preliminary data.</text>
</comment>
<dbReference type="Pfam" id="PF09596">
    <property type="entry name" value="MamL-1"/>
    <property type="match status" value="1"/>
</dbReference>
<keyword evidence="5" id="KW-0010">Activator</keyword>
<dbReference type="GO" id="GO:0007221">
    <property type="term" value="P:positive regulation of transcription of Notch receptor target"/>
    <property type="evidence" value="ECO:0007669"/>
    <property type="project" value="InterPro"/>
</dbReference>
<evidence type="ECO:0000313" key="10">
    <source>
        <dbReference type="EMBL" id="CAG12794.1"/>
    </source>
</evidence>
<dbReference type="PANTHER" id="PTHR15692:SF9">
    <property type="entry name" value="MASTERMIND-LIKE PROTEIN 2"/>
    <property type="match status" value="1"/>
</dbReference>
<dbReference type="InterPro" id="IPR019082">
    <property type="entry name" value="Mastermind-like_N"/>
</dbReference>
<sequence length="453" mass="48956">MGEATPAQSAAGPFVPMLGIGLGTMPAGVGTGPVVASARGSSVPQLHNAIVERLRARIELCRRHHSTCESRYQRGQAETSEREHESTLHLLNIVQQGTGVRKAKGSRGSNQQPPEYSRANGERKCTESDQKISTRTAPPHTARSSSGHRYFSVNVFLLQGSLRRKIEGHLPGQVQKQNGLSCGFPGSNFKRLCVDTGNLGHGSCSHNLTQPHALHGSSAMNTQRKNFMDHNGGVGSDRFNMTLKEMKKEPIEVQSCGHSSAEMIFDFKDEGGGQIDPELQDLFDELTKTVPTLNDLEFEKILKQDDAFGLDLGRPSSAGAPASLCSPVERPIKMEQSPDFAQVHSGSLQLRPASAGPCFTLTTTSSANTTQKATQAGRAMPCWPEISHAEQLKQMAANQQQPSSLLHHHQAPPSGMSSWTPSLNTHSLTTTFPQDKVSNPAPTGQQRFSSQSK</sequence>
<dbReference type="Gene3D" id="6.10.250.970">
    <property type="match status" value="1"/>
</dbReference>
<feature type="non-terminal residue" evidence="10">
    <location>
        <position position="453"/>
    </location>
</feature>
<feature type="domain" description="Neurogenic mastermind-like N-terminal" evidence="9">
    <location>
        <begin position="44"/>
        <end position="104"/>
    </location>
</feature>
<evidence type="ECO:0000256" key="8">
    <source>
        <dbReference type="SAM" id="MobiDB-lite"/>
    </source>
</evidence>
<keyword evidence="6" id="KW-0804">Transcription</keyword>
<organism evidence="10">
    <name type="scientific">Tetraodon nigroviridis</name>
    <name type="common">Spotted green pufferfish</name>
    <name type="synonym">Chelonodon nigroviridis</name>
    <dbReference type="NCBI Taxonomy" id="99883"/>
    <lineage>
        <taxon>Eukaryota</taxon>
        <taxon>Metazoa</taxon>
        <taxon>Chordata</taxon>
        <taxon>Craniata</taxon>
        <taxon>Vertebrata</taxon>
        <taxon>Euteleostomi</taxon>
        <taxon>Actinopterygii</taxon>
        <taxon>Neopterygii</taxon>
        <taxon>Teleostei</taxon>
        <taxon>Neoteleostei</taxon>
        <taxon>Acanthomorphata</taxon>
        <taxon>Eupercaria</taxon>
        <taxon>Tetraodontiformes</taxon>
        <taxon>Tetradontoidea</taxon>
        <taxon>Tetraodontidae</taxon>
        <taxon>Tetraodon</taxon>
    </lineage>
</organism>
<evidence type="ECO:0000259" key="9">
    <source>
        <dbReference type="SMART" id="SM01275"/>
    </source>
</evidence>
<reference evidence="10" key="1">
    <citation type="journal article" date="2004" name="Nature">
        <title>Genome duplication in the teleost fish Tetraodon nigroviridis reveals the early vertebrate proto-karyotype.</title>
        <authorList>
            <person name="Jaillon O."/>
            <person name="Aury J.-M."/>
            <person name="Brunet F."/>
            <person name="Petit J.-L."/>
            <person name="Stange-Thomann N."/>
            <person name="Mauceli E."/>
            <person name="Bouneau L."/>
            <person name="Fischer C."/>
            <person name="Ozouf-Costaz C."/>
            <person name="Bernot A."/>
            <person name="Nicaud S."/>
            <person name="Jaffe D."/>
            <person name="Fisher S."/>
            <person name="Lutfalla G."/>
            <person name="Dossat C."/>
            <person name="Segurens B."/>
            <person name="Dasilva C."/>
            <person name="Salanoubat M."/>
            <person name="Levy M."/>
            <person name="Boudet N."/>
            <person name="Castellano S."/>
            <person name="Anthouard V."/>
            <person name="Jubin C."/>
            <person name="Castelli V."/>
            <person name="Katinka M."/>
            <person name="Vacherie B."/>
            <person name="Biemont C."/>
            <person name="Skalli Z."/>
            <person name="Cattolico L."/>
            <person name="Poulain J."/>
            <person name="De Berardinis V."/>
            <person name="Cruaud C."/>
            <person name="Duprat S."/>
            <person name="Brottier P."/>
            <person name="Coutanceau J.-P."/>
            <person name="Gouzy J."/>
            <person name="Parra G."/>
            <person name="Lardier G."/>
            <person name="Chapple C."/>
            <person name="McKernan K.J."/>
            <person name="McEwan P."/>
            <person name="Bosak S."/>
            <person name="Kellis M."/>
            <person name="Volff J.-N."/>
            <person name="Guigo R."/>
            <person name="Zody M.C."/>
            <person name="Mesirov J."/>
            <person name="Lindblad-Toh K."/>
            <person name="Birren B."/>
            <person name="Nusbaum C."/>
            <person name="Kahn D."/>
            <person name="Robinson-Rechavi M."/>
            <person name="Laudet V."/>
            <person name="Schachter V."/>
            <person name="Quetier F."/>
            <person name="Saurin W."/>
            <person name="Scarpelli C."/>
            <person name="Wincker P."/>
            <person name="Lander E.S."/>
            <person name="Weissenbach J."/>
            <person name="Roest Crollius H."/>
        </authorList>
    </citation>
    <scope>NUCLEOTIDE SEQUENCE [LARGE SCALE GENOMIC DNA]</scope>
</reference>
<dbReference type="InterPro" id="IPR046369">
    <property type="entry name" value="MAML1-3"/>
</dbReference>
<dbReference type="GO" id="GO:0003713">
    <property type="term" value="F:transcription coactivator activity"/>
    <property type="evidence" value="ECO:0007669"/>
    <property type="project" value="InterPro"/>
</dbReference>
<evidence type="ECO:0000256" key="2">
    <source>
        <dbReference type="ARBA" id="ARBA00008081"/>
    </source>
</evidence>
<evidence type="ECO:0000256" key="1">
    <source>
        <dbReference type="ARBA" id="ARBA00004324"/>
    </source>
</evidence>
<feature type="compositionally biased region" description="Basic and acidic residues" evidence="8">
    <location>
        <begin position="120"/>
        <end position="132"/>
    </location>
</feature>
<feature type="region of interest" description="Disordered" evidence="8">
    <location>
        <begin position="66"/>
        <end position="146"/>
    </location>
</feature>
<comment type="subcellular location">
    <subcellularLocation>
        <location evidence="1">Nucleus speckle</location>
    </subcellularLocation>
</comment>
<dbReference type="GO" id="GO:0016607">
    <property type="term" value="C:nuclear speck"/>
    <property type="evidence" value="ECO:0007669"/>
    <property type="project" value="UniProtKB-SubCell"/>
</dbReference>
<reference evidence="10" key="2">
    <citation type="submission" date="2004-02" db="EMBL/GenBank/DDBJ databases">
        <authorList>
            <consortium name="Genoscope"/>
            <consortium name="Whitehead Institute Centre for Genome Research"/>
        </authorList>
    </citation>
    <scope>NUCLEOTIDE SEQUENCE</scope>
</reference>
<gene>
    <name evidence="10" type="ORF">GSTENG00035237001</name>
</gene>
<evidence type="ECO:0000256" key="5">
    <source>
        <dbReference type="ARBA" id="ARBA00023159"/>
    </source>
</evidence>
<protein>
    <submittedName>
        <fullName evidence="10">(spotted green pufferfish) hypothetical protein</fullName>
    </submittedName>
</protein>
<feature type="region of interest" description="Disordered" evidence="8">
    <location>
        <begin position="394"/>
        <end position="453"/>
    </location>
</feature>
<keyword evidence="7" id="KW-0539">Nucleus</keyword>
<dbReference type="InterPro" id="IPR046370">
    <property type="entry name" value="MAML_N_sf"/>
</dbReference>
<feature type="compositionally biased region" description="Polar residues" evidence="8">
    <location>
        <begin position="133"/>
        <end position="146"/>
    </location>
</feature>
<dbReference type="EMBL" id="CAAE01015113">
    <property type="protein sequence ID" value="CAG12794.1"/>
    <property type="molecule type" value="Genomic_DNA"/>
</dbReference>
<proteinExistence type="inferred from homology"/>
<accession>Q4RFN8</accession>
<evidence type="ECO:0000256" key="7">
    <source>
        <dbReference type="ARBA" id="ARBA00023242"/>
    </source>
</evidence>
<comment type="similarity">
    <text evidence="2">Belongs to the mastermind family.</text>
</comment>
<keyword evidence="3" id="KW-0914">Notch signaling pathway</keyword>
<name>Q4RFN8_TETNG</name>
<dbReference type="Pfam" id="PF20802">
    <property type="entry name" value="MAML1_3_TAD1"/>
    <property type="match status" value="1"/>
</dbReference>
<evidence type="ECO:0000256" key="6">
    <source>
        <dbReference type="ARBA" id="ARBA00023163"/>
    </source>
</evidence>
<feature type="compositionally biased region" description="Polar residues" evidence="8">
    <location>
        <begin position="415"/>
        <end position="453"/>
    </location>
</feature>
<dbReference type="SMART" id="SM01275">
    <property type="entry name" value="MamL-1"/>
    <property type="match status" value="1"/>
</dbReference>